<dbReference type="Proteomes" id="UP000014254">
    <property type="component" value="Unassembled WGS sequence"/>
</dbReference>
<feature type="compositionally biased region" description="Polar residues" evidence="8">
    <location>
        <begin position="405"/>
        <end position="415"/>
    </location>
</feature>
<dbReference type="GO" id="GO:0043565">
    <property type="term" value="F:sequence-specific DNA binding"/>
    <property type="evidence" value="ECO:0007669"/>
    <property type="project" value="InterPro"/>
</dbReference>
<keyword evidence="5" id="KW-0804">Transcription</keyword>
<evidence type="ECO:0000256" key="6">
    <source>
        <dbReference type="ARBA" id="ARBA00023242"/>
    </source>
</evidence>
<evidence type="ECO:0000256" key="1">
    <source>
        <dbReference type="ARBA" id="ARBA00004123"/>
    </source>
</evidence>
<dbReference type="VEuPathDB" id="FungiDB:HMPREF1544_02747"/>
<dbReference type="GO" id="GO:0005634">
    <property type="term" value="C:nucleus"/>
    <property type="evidence" value="ECO:0007669"/>
    <property type="project" value="UniProtKB-SubCell"/>
</dbReference>
<evidence type="ECO:0000256" key="5">
    <source>
        <dbReference type="ARBA" id="ARBA00023163"/>
    </source>
</evidence>
<proteinExistence type="inferred from homology"/>
<keyword evidence="6" id="KW-0539">Nucleus</keyword>
<feature type="compositionally biased region" description="Low complexity" evidence="8">
    <location>
        <begin position="1"/>
        <end position="15"/>
    </location>
</feature>
<dbReference type="AlphaFoldDB" id="S2JJD8"/>
<dbReference type="SUPFAM" id="SSF46785">
    <property type="entry name" value="Winged helix' DNA-binding domain"/>
    <property type="match status" value="1"/>
</dbReference>
<keyword evidence="3" id="KW-0805">Transcription regulation</keyword>
<keyword evidence="11" id="KW-1185">Reference proteome</keyword>
<sequence>MAKSGSRSSSASSSSVGDQEQRYKRLKLESSCDIDETSVNEALVVAPAVSNMKTQAAFVNKLYKMLEDPDTSDLIAWSSHGDLFSVSNPTAFSKSVLPQYFKHNNWQSFVRQLNMYGFHKVNDLIHSNLTNENQTWEFKHPNFRRGAVGDLQHIKRKSAKTQQLQLQQQLQQQQQQQEQQQRDLQIQHREQEQREQQQQQREEQQQYYHILRIEDHLLGVTKSCEQLFNEVVHLRMVVSKQQDSNSNRNSYMNHNHNGSNSGNESSNASWSPVAPSSSSANHKADESPNARISPSNSSNPTSYSQHNNNNDTKQRKLLSFDSMQQQQQQSSYRLNNHSTYNSNRSSSSAMNASSDNSNYYNSSSNTNDDSLSNFDRKSSTASSVSSSASHQRYNADSEENKARSSKMSFGKQSHMLNPIGDGRHRNNKTCNNDSNNNNNNNNSSNNNNDDYN</sequence>
<evidence type="ECO:0000256" key="2">
    <source>
        <dbReference type="ARBA" id="ARBA00006403"/>
    </source>
</evidence>
<feature type="region of interest" description="Disordered" evidence="8">
    <location>
        <begin position="1"/>
        <end position="22"/>
    </location>
</feature>
<dbReference type="InterPro" id="IPR036390">
    <property type="entry name" value="WH_DNA-bd_sf"/>
</dbReference>
<evidence type="ECO:0000256" key="4">
    <source>
        <dbReference type="ARBA" id="ARBA00023125"/>
    </source>
</evidence>
<dbReference type="FunFam" id="1.10.10.10:FF:000027">
    <property type="entry name" value="Heat shock transcription factor 1"/>
    <property type="match status" value="1"/>
</dbReference>
<dbReference type="Gene3D" id="1.10.10.10">
    <property type="entry name" value="Winged helix-like DNA-binding domain superfamily/Winged helix DNA-binding domain"/>
    <property type="match status" value="1"/>
</dbReference>
<evidence type="ECO:0000256" key="3">
    <source>
        <dbReference type="ARBA" id="ARBA00023015"/>
    </source>
</evidence>
<dbReference type="eggNOG" id="KOG0627">
    <property type="taxonomic scope" value="Eukaryota"/>
</dbReference>
<feature type="region of interest" description="Disordered" evidence="8">
    <location>
        <begin position="243"/>
        <end position="452"/>
    </location>
</feature>
<dbReference type="OMA" id="SRENHNE"/>
<dbReference type="OrthoDB" id="60033at2759"/>
<evidence type="ECO:0000256" key="8">
    <source>
        <dbReference type="SAM" id="MobiDB-lite"/>
    </source>
</evidence>
<dbReference type="PANTHER" id="PTHR10015:SF427">
    <property type="entry name" value="HEAT SHOCK FACTOR PROTEIN"/>
    <property type="match status" value="1"/>
</dbReference>
<accession>S2JJD8</accession>
<protein>
    <recommendedName>
        <fullName evidence="9">HSF-type DNA-binding domain-containing protein</fullName>
    </recommendedName>
</protein>
<dbReference type="InterPro" id="IPR000232">
    <property type="entry name" value="HSF_DNA-bd"/>
</dbReference>
<dbReference type="PRINTS" id="PR00056">
    <property type="entry name" value="HSFDOMAIN"/>
</dbReference>
<evidence type="ECO:0000256" key="7">
    <source>
        <dbReference type="RuleBase" id="RU004020"/>
    </source>
</evidence>
<feature type="compositionally biased region" description="Low complexity" evidence="8">
    <location>
        <begin position="293"/>
        <end position="304"/>
    </location>
</feature>
<dbReference type="GO" id="GO:0003700">
    <property type="term" value="F:DNA-binding transcription factor activity"/>
    <property type="evidence" value="ECO:0007669"/>
    <property type="project" value="InterPro"/>
</dbReference>
<dbReference type="EMBL" id="KE123921">
    <property type="protein sequence ID" value="EPB90381.1"/>
    <property type="molecule type" value="Genomic_DNA"/>
</dbReference>
<evidence type="ECO:0000313" key="11">
    <source>
        <dbReference type="Proteomes" id="UP000014254"/>
    </source>
</evidence>
<evidence type="ECO:0000259" key="9">
    <source>
        <dbReference type="SMART" id="SM00415"/>
    </source>
</evidence>
<feature type="compositionally biased region" description="Low complexity" evidence="8">
    <location>
        <begin position="324"/>
        <end position="389"/>
    </location>
</feature>
<feature type="domain" description="HSF-type DNA-binding" evidence="9">
    <location>
        <begin position="54"/>
        <end position="157"/>
    </location>
</feature>
<feature type="compositionally biased region" description="Basic and acidic residues" evidence="8">
    <location>
        <begin position="393"/>
        <end position="402"/>
    </location>
</feature>
<evidence type="ECO:0000313" key="10">
    <source>
        <dbReference type="EMBL" id="EPB90381.1"/>
    </source>
</evidence>
<dbReference type="PANTHER" id="PTHR10015">
    <property type="entry name" value="HEAT SHOCK TRANSCRIPTION FACTOR"/>
    <property type="match status" value="1"/>
</dbReference>
<feature type="compositionally biased region" description="Basic and acidic residues" evidence="8">
    <location>
        <begin position="185"/>
        <end position="200"/>
    </location>
</feature>
<dbReference type="Pfam" id="PF00447">
    <property type="entry name" value="HSF_DNA-bind"/>
    <property type="match status" value="1"/>
</dbReference>
<organism evidence="10 11">
    <name type="scientific">Mucor circinelloides f. circinelloides (strain 1006PhL)</name>
    <name type="common">Mucormycosis agent</name>
    <name type="synonym">Calyptromyces circinelloides</name>
    <dbReference type="NCBI Taxonomy" id="1220926"/>
    <lineage>
        <taxon>Eukaryota</taxon>
        <taxon>Fungi</taxon>
        <taxon>Fungi incertae sedis</taxon>
        <taxon>Mucoromycota</taxon>
        <taxon>Mucoromycotina</taxon>
        <taxon>Mucoromycetes</taxon>
        <taxon>Mucorales</taxon>
        <taxon>Mucorineae</taxon>
        <taxon>Mucoraceae</taxon>
        <taxon>Mucor</taxon>
    </lineage>
</organism>
<reference evidence="11" key="1">
    <citation type="submission" date="2013-05" db="EMBL/GenBank/DDBJ databases">
        <title>The Genome sequence of Mucor circinelloides f. circinelloides 1006PhL.</title>
        <authorList>
            <consortium name="The Broad Institute Genomics Platform"/>
            <person name="Cuomo C."/>
            <person name="Earl A."/>
            <person name="Findley K."/>
            <person name="Lee S.C."/>
            <person name="Walker B."/>
            <person name="Young S."/>
            <person name="Zeng Q."/>
            <person name="Gargeya S."/>
            <person name="Fitzgerald M."/>
            <person name="Haas B."/>
            <person name="Abouelleil A."/>
            <person name="Allen A.W."/>
            <person name="Alvarado L."/>
            <person name="Arachchi H.M."/>
            <person name="Berlin A.M."/>
            <person name="Chapman S.B."/>
            <person name="Gainer-Dewar J."/>
            <person name="Goldberg J."/>
            <person name="Griggs A."/>
            <person name="Gujja S."/>
            <person name="Hansen M."/>
            <person name="Howarth C."/>
            <person name="Imamovic A."/>
            <person name="Ireland A."/>
            <person name="Larimer J."/>
            <person name="McCowan C."/>
            <person name="Murphy C."/>
            <person name="Pearson M."/>
            <person name="Poon T.W."/>
            <person name="Priest M."/>
            <person name="Roberts A."/>
            <person name="Saif S."/>
            <person name="Shea T."/>
            <person name="Sisk P."/>
            <person name="Sykes S."/>
            <person name="Wortman J."/>
            <person name="Nusbaum C."/>
            <person name="Birren B."/>
        </authorList>
    </citation>
    <scope>NUCLEOTIDE SEQUENCE [LARGE SCALE GENOMIC DNA]</scope>
    <source>
        <strain evidence="11">1006PhL</strain>
    </source>
</reference>
<comment type="similarity">
    <text evidence="2 7">Belongs to the HSF family.</text>
</comment>
<feature type="compositionally biased region" description="Low complexity" evidence="8">
    <location>
        <begin position="249"/>
        <end position="281"/>
    </location>
</feature>
<feature type="region of interest" description="Disordered" evidence="8">
    <location>
        <begin position="181"/>
        <end position="200"/>
    </location>
</feature>
<dbReference type="SMART" id="SM00415">
    <property type="entry name" value="HSF"/>
    <property type="match status" value="1"/>
</dbReference>
<keyword evidence="4" id="KW-0238">DNA-binding</keyword>
<name>S2JJD8_MUCC1</name>
<gene>
    <name evidence="10" type="ORF">HMPREF1544_02747</name>
</gene>
<dbReference type="InterPro" id="IPR036388">
    <property type="entry name" value="WH-like_DNA-bd_sf"/>
</dbReference>
<dbReference type="STRING" id="1220926.S2JJD8"/>
<feature type="compositionally biased region" description="Low complexity" evidence="8">
    <location>
        <begin position="431"/>
        <end position="452"/>
    </location>
</feature>
<comment type="subcellular location">
    <subcellularLocation>
        <location evidence="1">Nucleus</location>
    </subcellularLocation>
</comment>
<dbReference type="InParanoid" id="S2JJD8"/>